<comment type="caution">
    <text evidence="1">The sequence shown here is derived from an EMBL/GenBank/DDBJ whole genome shotgun (WGS) entry which is preliminary data.</text>
</comment>
<proteinExistence type="predicted"/>
<dbReference type="EMBL" id="JAVRQU010000008">
    <property type="protein sequence ID" value="KAK5699469.1"/>
    <property type="molecule type" value="Genomic_DNA"/>
</dbReference>
<protein>
    <submittedName>
        <fullName evidence="1">Uncharacterized protein</fullName>
    </submittedName>
</protein>
<sequence length="136" mass="15800">MPARLTHSSRNVKGRGWHKKGYRERGYLYIQLKRSYAGFSRTHDVNEYSSITEFIRGLHRDLMGEDYVLRDGDALHYEFYAKRQLLVPSDARVNTILNGGETVYAKVFDDEGNEWIGDAMGGFEPKPKRKRRRAGE</sequence>
<name>A0AAN7WGV9_9PEZI</name>
<gene>
    <name evidence="1" type="ORF">LTR97_005597</name>
</gene>
<dbReference type="Proteomes" id="UP001310594">
    <property type="component" value="Unassembled WGS sequence"/>
</dbReference>
<evidence type="ECO:0000313" key="2">
    <source>
        <dbReference type="Proteomes" id="UP001310594"/>
    </source>
</evidence>
<organism evidence="1 2">
    <name type="scientific">Elasticomyces elasticus</name>
    <dbReference type="NCBI Taxonomy" id="574655"/>
    <lineage>
        <taxon>Eukaryota</taxon>
        <taxon>Fungi</taxon>
        <taxon>Dikarya</taxon>
        <taxon>Ascomycota</taxon>
        <taxon>Pezizomycotina</taxon>
        <taxon>Dothideomycetes</taxon>
        <taxon>Dothideomycetidae</taxon>
        <taxon>Mycosphaerellales</taxon>
        <taxon>Teratosphaeriaceae</taxon>
        <taxon>Elasticomyces</taxon>
    </lineage>
</organism>
<reference evidence="1" key="1">
    <citation type="submission" date="2023-08" db="EMBL/GenBank/DDBJ databases">
        <title>Black Yeasts Isolated from many extreme environments.</title>
        <authorList>
            <person name="Coleine C."/>
            <person name="Stajich J.E."/>
            <person name="Selbmann L."/>
        </authorList>
    </citation>
    <scope>NUCLEOTIDE SEQUENCE</scope>
    <source>
        <strain evidence="1">CCFEE 5810</strain>
    </source>
</reference>
<evidence type="ECO:0000313" key="1">
    <source>
        <dbReference type="EMBL" id="KAK5699469.1"/>
    </source>
</evidence>
<accession>A0AAN7WGV9</accession>
<dbReference type="AlphaFoldDB" id="A0AAN7WGV9"/>